<feature type="coiled-coil region" evidence="1">
    <location>
        <begin position="955"/>
        <end position="989"/>
    </location>
</feature>
<feature type="compositionally biased region" description="Basic and acidic residues" evidence="2">
    <location>
        <begin position="1159"/>
        <end position="1168"/>
    </location>
</feature>
<evidence type="ECO:0000256" key="2">
    <source>
        <dbReference type="SAM" id="MobiDB-lite"/>
    </source>
</evidence>
<feature type="compositionally biased region" description="Polar residues" evidence="2">
    <location>
        <begin position="158"/>
        <end position="172"/>
    </location>
</feature>
<feature type="compositionally biased region" description="Basic and acidic residues" evidence="2">
    <location>
        <begin position="370"/>
        <end position="379"/>
    </location>
</feature>
<feature type="region of interest" description="Disordered" evidence="2">
    <location>
        <begin position="206"/>
        <end position="258"/>
    </location>
</feature>
<reference evidence="4 5" key="1">
    <citation type="submission" date="2016-03" db="EMBL/GenBank/DDBJ databases">
        <title>How can Kluyveromyces marxianus grow so fast - potential evolutionary course in Saccharomyces Complex revealed by comparative genomics.</title>
        <authorList>
            <person name="Mo W."/>
            <person name="Lu W."/>
            <person name="Yang X."/>
            <person name="Qi J."/>
            <person name="Lv H."/>
        </authorList>
    </citation>
    <scope>NUCLEOTIDE SEQUENCE [LARGE SCALE GENOMIC DNA]</scope>
    <source>
        <strain evidence="4 5">FIM1</strain>
    </source>
</reference>
<feature type="region of interest" description="Disordered" evidence="2">
    <location>
        <begin position="777"/>
        <end position="828"/>
    </location>
</feature>
<evidence type="ECO:0000313" key="5">
    <source>
        <dbReference type="Proteomes" id="UP000422736"/>
    </source>
</evidence>
<sequence>MSIRRTYSDHKDGQLSLKQRQKHKRRSIGIESSEKYGYIPTIKFLRQKELERDRKIKEDEQLGQVSVSSPSMDSASSRKVEKPGKKAGWRLSSMLKSGASHSDRLKKLYVGSDSEIKIESTSSAAVPKPSTPVPKKAAAEPSGRTGIHEHFQKKRNGSPFQKTSRPMSANRLASQTRTFKNVNFAFETSLNEVDLNLLSKARASSSEAGGISKSSTPIPVAPPSQVRAPTPPQAKKVPSEVKQSSVAPKNASETKDLSSLLSSRLKMRKTLFNNKSAGIEKQTNNSVANKLDAPTADHMERKENKKLDSEMISENSQQNAPDQRAPEQLAQQPQQLQQSQPIPQLDLRTASSPQGDSDSDTSSLSSVGEDEYKTVEQKSEILNVVEKNATDASPEPEFNLTKNGSESREEAGKLVELSDSSSDSSSESTSTDNASGHEVDDFQLLNSIRTRMVGPKVNKWKKLDKEKLTELMDYLVVNHTPLSARPTVSCSNDICNARNYESVEVHHLQKLPQRLKFIDLEAMTASSTEKASRTNNRVEKPRKNQPFNNGAVQKRRTRASQLHSEVPKRTIPLEEHPLNDIELAEENVNETLKSVDATSGTKNNVEIHQVQESLAGPTREEDPQLNPEGISEPKVNVSTVLQSELPLTSNDSKIDTTISGTDDAQAFSHEMVHENEFSSKLSRFDAAKCTDIEEMRREYIKLQNSMNDNGERLAEANIVNTDKTLVIEKLTQEIMQSEMKYASLVGVNHQLREKIKAMNSLQLKLMHELELAVAEPNLSEEQSNRSNDLDNGSSNADSSLQHKRSNMFENTTKTTSALTTTSEPPSEDSINELLSLTLLTHKASSKFTSCDLPETVGAEFRNLNHKLALVSFFLARMRNSNDNTNDKSQLMIENYNELTNASSPHCANFIQYAGNIQPIVHTQIPENNRDVSMKSSDKTSSTVPTEESVVEEEEAYNWRAENDKAKENIKQLEDRIESMTKELEVEAKKGIYYKQLEDYVSPVVNYCAEKNITIKILMEKLSWINKMEMAIVRLSKERDFYLKRVKDLETSNVDPPPSHLVQENTRLKEAILRLHNERKKLLEVINKEKQDRKQSQKQSQKQDQKQGHKQVLSQNIKQGENQSENQHQNPLKIVYVDKDDYGKQNRKKNRNKNKNKSKKSGDDNKEENSSNVSNIQQ</sequence>
<feature type="compositionally biased region" description="Polar residues" evidence="2">
    <location>
        <begin position="273"/>
        <end position="288"/>
    </location>
</feature>
<proteinExistence type="predicted"/>
<feature type="compositionally biased region" description="Polar residues" evidence="2">
    <location>
        <begin position="779"/>
        <end position="799"/>
    </location>
</feature>
<protein>
    <submittedName>
        <fullName evidence="4">Protein SIR4</fullName>
    </submittedName>
</protein>
<feature type="compositionally biased region" description="Low complexity" evidence="2">
    <location>
        <begin position="811"/>
        <end position="821"/>
    </location>
</feature>
<feature type="compositionally biased region" description="Low complexity" evidence="2">
    <location>
        <begin position="66"/>
        <end position="75"/>
    </location>
</feature>
<feature type="region of interest" description="Disordered" evidence="2">
    <location>
        <begin position="273"/>
        <end position="438"/>
    </location>
</feature>
<feature type="compositionally biased region" description="Basic and acidic residues" evidence="2">
    <location>
        <begin position="1087"/>
        <end position="1106"/>
    </location>
</feature>
<feature type="region of interest" description="Disordered" evidence="2">
    <location>
        <begin position="55"/>
        <end position="103"/>
    </location>
</feature>
<feature type="region of interest" description="Disordered" evidence="2">
    <location>
        <begin position="119"/>
        <end position="172"/>
    </location>
</feature>
<evidence type="ECO:0000256" key="1">
    <source>
        <dbReference type="SAM" id="Coils"/>
    </source>
</evidence>
<feature type="compositionally biased region" description="Basic residues" evidence="2">
    <location>
        <begin position="1144"/>
        <end position="1158"/>
    </location>
</feature>
<feature type="region of interest" description="Disordered" evidence="2">
    <location>
        <begin position="611"/>
        <end position="635"/>
    </location>
</feature>
<feature type="compositionally biased region" description="Basic and acidic residues" evidence="2">
    <location>
        <begin position="530"/>
        <end position="542"/>
    </location>
</feature>
<dbReference type="Pfam" id="PF16991">
    <property type="entry name" value="SIR4_SID"/>
    <property type="match status" value="1"/>
</dbReference>
<feature type="region of interest" description="Disordered" evidence="2">
    <location>
        <begin position="929"/>
        <end position="953"/>
    </location>
</feature>
<accession>A0ABX6EPY8</accession>
<feature type="compositionally biased region" description="Polar residues" evidence="2">
    <location>
        <begin position="312"/>
        <end position="321"/>
    </location>
</feature>
<dbReference type="Gene3D" id="6.10.140.1820">
    <property type="match status" value="1"/>
</dbReference>
<feature type="region of interest" description="Disordered" evidence="2">
    <location>
        <begin position="527"/>
        <end position="565"/>
    </location>
</feature>
<feature type="compositionally biased region" description="Low complexity" evidence="2">
    <location>
        <begin position="326"/>
        <end position="347"/>
    </location>
</feature>
<feature type="domain" description="Sir4 SID" evidence="3">
    <location>
        <begin position="379"/>
        <end position="522"/>
    </location>
</feature>
<feature type="region of interest" description="Disordered" evidence="2">
    <location>
        <begin position="1"/>
        <end position="31"/>
    </location>
</feature>
<feature type="compositionally biased region" description="Low complexity" evidence="2">
    <location>
        <begin position="418"/>
        <end position="432"/>
    </location>
</feature>
<organism evidence="4 5">
    <name type="scientific">Kluyveromyces marxianus</name>
    <name type="common">Yeast</name>
    <name type="synonym">Candida kefyr</name>
    <dbReference type="NCBI Taxonomy" id="4911"/>
    <lineage>
        <taxon>Eukaryota</taxon>
        <taxon>Fungi</taxon>
        <taxon>Dikarya</taxon>
        <taxon>Ascomycota</taxon>
        <taxon>Saccharomycotina</taxon>
        <taxon>Saccharomycetes</taxon>
        <taxon>Saccharomycetales</taxon>
        <taxon>Saccharomycetaceae</taxon>
        <taxon>Kluyveromyces</taxon>
    </lineage>
</organism>
<feature type="region of interest" description="Disordered" evidence="2">
    <location>
        <begin position="1087"/>
        <end position="1177"/>
    </location>
</feature>
<dbReference type="InterPro" id="IPR031556">
    <property type="entry name" value="SIR4_SID"/>
</dbReference>
<gene>
    <name evidence="4" type="primary">SIR4</name>
    <name evidence="4" type="ORF">FIM1_1019</name>
</gene>
<feature type="compositionally biased region" description="Polar residues" evidence="2">
    <location>
        <begin position="1111"/>
        <end position="1129"/>
    </location>
</feature>
<keyword evidence="1" id="KW-0175">Coiled coil</keyword>
<evidence type="ECO:0000313" key="4">
    <source>
        <dbReference type="EMBL" id="QGN14359.1"/>
    </source>
</evidence>
<dbReference type="Proteomes" id="UP000422736">
    <property type="component" value="Chromosome 2"/>
</dbReference>
<feature type="compositionally biased region" description="Low complexity" evidence="2">
    <location>
        <begin position="206"/>
        <end position="215"/>
    </location>
</feature>
<feature type="compositionally biased region" description="Basic and acidic residues" evidence="2">
    <location>
        <begin position="295"/>
        <end position="309"/>
    </location>
</feature>
<keyword evidence="5" id="KW-1185">Reference proteome</keyword>
<evidence type="ECO:0000259" key="3">
    <source>
        <dbReference type="Pfam" id="PF16991"/>
    </source>
</evidence>
<name>A0ABX6EPY8_KLUMA</name>
<dbReference type="EMBL" id="CP015055">
    <property type="protein sequence ID" value="QGN14359.1"/>
    <property type="molecule type" value="Genomic_DNA"/>
</dbReference>
<feature type="compositionally biased region" description="Basic and acidic residues" evidence="2">
    <location>
        <begin position="1"/>
        <end position="13"/>
    </location>
</feature>
<reference evidence="4 5" key="2">
    <citation type="submission" date="2019-11" db="EMBL/GenBank/DDBJ databases">
        <authorList>
            <person name="Lu H."/>
        </authorList>
    </citation>
    <scope>NUCLEOTIDE SEQUENCE [LARGE SCALE GENOMIC DNA]</scope>
    <source>
        <strain evidence="4 5">FIM1</strain>
    </source>
</reference>